<evidence type="ECO:0000313" key="2">
    <source>
        <dbReference type="Proteomes" id="UP000828390"/>
    </source>
</evidence>
<proteinExistence type="predicted"/>
<dbReference type="EMBL" id="JAIWYP010000002">
    <property type="protein sequence ID" value="KAH3873307.1"/>
    <property type="molecule type" value="Genomic_DNA"/>
</dbReference>
<evidence type="ECO:0000313" key="1">
    <source>
        <dbReference type="EMBL" id="KAH3873307.1"/>
    </source>
</evidence>
<comment type="caution">
    <text evidence="1">The sequence shown here is derived from an EMBL/GenBank/DDBJ whole genome shotgun (WGS) entry which is preliminary data.</text>
</comment>
<accession>A0A9D4M9B4</accession>
<reference evidence="1" key="1">
    <citation type="journal article" date="2019" name="bioRxiv">
        <title>The Genome of the Zebra Mussel, Dreissena polymorpha: A Resource for Invasive Species Research.</title>
        <authorList>
            <person name="McCartney M.A."/>
            <person name="Auch B."/>
            <person name="Kono T."/>
            <person name="Mallez S."/>
            <person name="Zhang Y."/>
            <person name="Obille A."/>
            <person name="Becker A."/>
            <person name="Abrahante J.E."/>
            <person name="Garbe J."/>
            <person name="Badalamenti J.P."/>
            <person name="Herman A."/>
            <person name="Mangelson H."/>
            <person name="Liachko I."/>
            <person name="Sullivan S."/>
            <person name="Sone E.D."/>
            <person name="Koren S."/>
            <person name="Silverstein K.A.T."/>
            <person name="Beckman K.B."/>
            <person name="Gohl D.M."/>
        </authorList>
    </citation>
    <scope>NUCLEOTIDE SEQUENCE</scope>
    <source>
        <strain evidence="1">Duluth1</strain>
        <tissue evidence="1">Whole animal</tissue>
    </source>
</reference>
<dbReference type="Proteomes" id="UP000828390">
    <property type="component" value="Unassembled WGS sequence"/>
</dbReference>
<keyword evidence="2" id="KW-1185">Reference proteome</keyword>
<name>A0A9D4M9B4_DREPO</name>
<protein>
    <submittedName>
        <fullName evidence="1">Uncharacterized protein</fullName>
    </submittedName>
</protein>
<sequence length="71" mass="7784">MVLDGPCLEICFFDIQGRARTVKEQIRLSPDPTGTLPAVPGPYRDPPCSDHLPGFSRINTADLNVTETSQK</sequence>
<gene>
    <name evidence="1" type="ORF">DPMN_036539</name>
</gene>
<reference evidence="1" key="2">
    <citation type="submission" date="2020-11" db="EMBL/GenBank/DDBJ databases">
        <authorList>
            <person name="McCartney M.A."/>
            <person name="Auch B."/>
            <person name="Kono T."/>
            <person name="Mallez S."/>
            <person name="Becker A."/>
            <person name="Gohl D.M."/>
            <person name="Silverstein K.A.T."/>
            <person name="Koren S."/>
            <person name="Bechman K.B."/>
            <person name="Herman A."/>
            <person name="Abrahante J.E."/>
            <person name="Garbe J."/>
        </authorList>
    </citation>
    <scope>NUCLEOTIDE SEQUENCE</scope>
    <source>
        <strain evidence="1">Duluth1</strain>
        <tissue evidence="1">Whole animal</tissue>
    </source>
</reference>
<organism evidence="1 2">
    <name type="scientific">Dreissena polymorpha</name>
    <name type="common">Zebra mussel</name>
    <name type="synonym">Mytilus polymorpha</name>
    <dbReference type="NCBI Taxonomy" id="45954"/>
    <lineage>
        <taxon>Eukaryota</taxon>
        <taxon>Metazoa</taxon>
        <taxon>Spiralia</taxon>
        <taxon>Lophotrochozoa</taxon>
        <taxon>Mollusca</taxon>
        <taxon>Bivalvia</taxon>
        <taxon>Autobranchia</taxon>
        <taxon>Heteroconchia</taxon>
        <taxon>Euheterodonta</taxon>
        <taxon>Imparidentia</taxon>
        <taxon>Neoheterodontei</taxon>
        <taxon>Myida</taxon>
        <taxon>Dreissenoidea</taxon>
        <taxon>Dreissenidae</taxon>
        <taxon>Dreissena</taxon>
    </lineage>
</organism>
<dbReference type="AlphaFoldDB" id="A0A9D4M9B4"/>